<dbReference type="Proteomes" id="UP000183015">
    <property type="component" value="Unassembled WGS sequence"/>
</dbReference>
<dbReference type="AlphaFoldDB" id="A0A1H8AIC0"/>
<accession>A0A1H8AIC0</accession>
<dbReference type="STRING" id="235985.SAMN05414137_14528"/>
<proteinExistence type="predicted"/>
<sequence length="77" mass="8714">MAPSRDDLPLWLVTIPFHHLSGHHKGEQTFLVPAATADDAREEAWRQAQLPISLRHRRGAALIPTGPLLLHTEWIHD</sequence>
<dbReference type="eggNOG" id="ENOG5031XIF">
    <property type="taxonomic scope" value="Bacteria"/>
</dbReference>
<reference evidence="2" key="1">
    <citation type="submission" date="2016-10" db="EMBL/GenBank/DDBJ databases">
        <authorList>
            <person name="Varghese N."/>
        </authorList>
    </citation>
    <scope>NUCLEOTIDE SEQUENCE [LARGE SCALE GENOMIC DNA]</scope>
    <source>
        <strain evidence="2">DSM 45096 / BCRC 16803 / CGMCC 4.1857 / CIP 109030 / JCM 12277 / KCTC 19219 / NBRC 100920 / 33214</strain>
    </source>
</reference>
<evidence type="ECO:0000313" key="1">
    <source>
        <dbReference type="EMBL" id="SEM70283.1"/>
    </source>
</evidence>
<gene>
    <name evidence="1" type="ORF">SAMN05414137_14528</name>
</gene>
<dbReference type="EMBL" id="FOAZ01000045">
    <property type="protein sequence ID" value="SEM70283.1"/>
    <property type="molecule type" value="Genomic_DNA"/>
</dbReference>
<dbReference type="RefSeq" id="WP_042459557.1">
    <property type="nucleotide sequence ID" value="NZ_BBPN01000060.1"/>
</dbReference>
<protein>
    <submittedName>
        <fullName evidence="1">Uncharacterized protein</fullName>
    </submittedName>
</protein>
<evidence type="ECO:0000313" key="2">
    <source>
        <dbReference type="Proteomes" id="UP000183015"/>
    </source>
</evidence>
<keyword evidence="2" id="KW-1185">Reference proteome</keyword>
<name>A0A1H8AIC0_STRJI</name>
<organism evidence="1 2">
    <name type="scientific">Streptacidiphilus jiangxiensis</name>
    <dbReference type="NCBI Taxonomy" id="235985"/>
    <lineage>
        <taxon>Bacteria</taxon>
        <taxon>Bacillati</taxon>
        <taxon>Actinomycetota</taxon>
        <taxon>Actinomycetes</taxon>
        <taxon>Kitasatosporales</taxon>
        <taxon>Streptomycetaceae</taxon>
        <taxon>Streptacidiphilus</taxon>
    </lineage>
</organism>
<dbReference type="OrthoDB" id="3854970at2"/>